<keyword evidence="7" id="KW-1185">Reference proteome</keyword>
<evidence type="ECO:0000259" key="5">
    <source>
        <dbReference type="Pfam" id="PF14257"/>
    </source>
</evidence>
<feature type="domain" description="DUF4349" evidence="5">
    <location>
        <begin position="207"/>
        <end position="368"/>
    </location>
</feature>
<dbReference type="Proteomes" id="UP000184465">
    <property type="component" value="Unassembled WGS sequence"/>
</dbReference>
<evidence type="ECO:0000256" key="2">
    <source>
        <dbReference type="ARBA" id="ARBA00024438"/>
    </source>
</evidence>
<evidence type="ECO:0000259" key="4">
    <source>
        <dbReference type="Pfam" id="PF13490"/>
    </source>
</evidence>
<evidence type="ECO:0000313" key="7">
    <source>
        <dbReference type="Proteomes" id="UP000184465"/>
    </source>
</evidence>
<feature type="transmembrane region" description="Helical" evidence="3">
    <location>
        <begin position="104"/>
        <end position="126"/>
    </location>
</feature>
<name>A0A1M6ME07_PARC5</name>
<proteinExistence type="inferred from homology"/>
<dbReference type="Pfam" id="PF14257">
    <property type="entry name" value="DUF4349"/>
    <property type="match status" value="1"/>
</dbReference>
<dbReference type="EMBL" id="FRAG01000010">
    <property type="protein sequence ID" value="SHJ81679.1"/>
    <property type="molecule type" value="Genomic_DNA"/>
</dbReference>
<protein>
    <recommendedName>
        <fullName evidence="2">Anti-sigma-W factor RsiW</fullName>
    </recommendedName>
</protein>
<dbReference type="InterPro" id="IPR041916">
    <property type="entry name" value="Anti_sigma_zinc_sf"/>
</dbReference>
<sequence>MRCEKVMEMLSLYIDNELNEQEKNEIEKHLKACEECNREYEDLLTIKRLLSEAPILQLPKDFKEELHQKLVKCNTEDNLDNNDIIDLKDEKKKSKYKKKSNWKILYGIAAGILVTVISVSSLINLMNNDIETKEFAQMENKESRSEEAVPFNLAMEEANYKTDEEGASKQYSGANMKIARTNLKAKNRAADFQNEKVEEDIKAIPKKIISNGYIQLQVEDYDSTYNKLVNLITSKGGFVQNSNTSYKNSKTKKLEKPLKKGHLLLRVPKNELDNMFDEIKNMGSTTREDINTNDMTDEYKEIFGKRENLKLQEKKLREIMDNTKDFKEISNIEEELTQIIGEIEGLSQKLLTIDDLEALSTIDIYLDEIN</sequence>
<accession>A0A1M6ME07</accession>
<reference evidence="6 7" key="1">
    <citation type="submission" date="2016-11" db="EMBL/GenBank/DDBJ databases">
        <authorList>
            <person name="Jaros S."/>
            <person name="Januszkiewicz K."/>
            <person name="Wedrychowicz H."/>
        </authorList>
    </citation>
    <scope>NUCLEOTIDE SEQUENCE [LARGE SCALE GENOMIC DNA]</scope>
    <source>
        <strain evidence="6 7">DSM 15212</strain>
    </source>
</reference>
<feature type="domain" description="Putative zinc-finger" evidence="4">
    <location>
        <begin position="3"/>
        <end position="36"/>
    </location>
</feature>
<dbReference type="RefSeq" id="WP_073147920.1">
    <property type="nucleotide sequence ID" value="NZ_FRAG01000010.1"/>
</dbReference>
<dbReference type="Pfam" id="PF13490">
    <property type="entry name" value="zf-HC2"/>
    <property type="match status" value="1"/>
</dbReference>
<evidence type="ECO:0000256" key="3">
    <source>
        <dbReference type="SAM" id="Phobius"/>
    </source>
</evidence>
<keyword evidence="3" id="KW-0812">Transmembrane</keyword>
<keyword evidence="6" id="KW-0479">Metal-binding</keyword>
<dbReference type="InterPro" id="IPR027383">
    <property type="entry name" value="Znf_put"/>
</dbReference>
<dbReference type="Gene3D" id="1.10.10.1320">
    <property type="entry name" value="Anti-sigma factor, zinc-finger domain"/>
    <property type="match status" value="1"/>
</dbReference>
<dbReference type="STRING" id="1121301.SAMN02745912_01190"/>
<keyword evidence="6" id="KW-0863">Zinc-finger</keyword>
<dbReference type="InterPro" id="IPR025645">
    <property type="entry name" value="DUF4349"/>
</dbReference>
<keyword evidence="3" id="KW-0472">Membrane</keyword>
<keyword evidence="6" id="KW-0862">Zinc</keyword>
<dbReference type="GO" id="GO:0008270">
    <property type="term" value="F:zinc ion binding"/>
    <property type="evidence" value="ECO:0007669"/>
    <property type="project" value="UniProtKB-KW"/>
</dbReference>
<comment type="similarity">
    <text evidence="1">Belongs to the zinc-associated anti-sigma factor (ZAS) superfamily. Anti-sigma-W factor family.</text>
</comment>
<gene>
    <name evidence="6" type="ORF">SAMN02745912_01190</name>
</gene>
<evidence type="ECO:0000256" key="1">
    <source>
        <dbReference type="ARBA" id="ARBA00024353"/>
    </source>
</evidence>
<keyword evidence="3" id="KW-1133">Transmembrane helix</keyword>
<organism evidence="6 7">
    <name type="scientific">Paramaledivibacter caminithermalis (strain DSM 15212 / CIP 107654 / DViRD3)</name>
    <name type="common">Clostridium caminithermale</name>
    <dbReference type="NCBI Taxonomy" id="1121301"/>
    <lineage>
        <taxon>Bacteria</taxon>
        <taxon>Bacillati</taxon>
        <taxon>Bacillota</taxon>
        <taxon>Clostridia</taxon>
        <taxon>Peptostreptococcales</taxon>
        <taxon>Caminicellaceae</taxon>
        <taxon>Paramaledivibacter</taxon>
    </lineage>
</organism>
<evidence type="ECO:0000313" key="6">
    <source>
        <dbReference type="EMBL" id="SHJ81679.1"/>
    </source>
</evidence>
<dbReference type="AlphaFoldDB" id="A0A1M6ME07"/>
<dbReference type="OrthoDB" id="9808253at2"/>